<dbReference type="PANTHER" id="PTHR42718">
    <property type="entry name" value="MAJOR FACILITATOR SUPERFAMILY MULTIDRUG TRANSPORTER MFSC"/>
    <property type="match status" value="1"/>
</dbReference>
<feature type="domain" description="Major facilitator superfamily (MFS) profile" evidence="7">
    <location>
        <begin position="27"/>
        <end position="529"/>
    </location>
</feature>
<evidence type="ECO:0000259" key="7">
    <source>
        <dbReference type="PROSITE" id="PS50850"/>
    </source>
</evidence>
<feature type="transmembrane region" description="Helical" evidence="6">
    <location>
        <begin position="218"/>
        <end position="239"/>
    </location>
</feature>
<accession>A0A2N5ECW7</accession>
<feature type="transmembrane region" description="Helical" evidence="6">
    <location>
        <begin position="326"/>
        <end position="347"/>
    </location>
</feature>
<feature type="transmembrane region" description="Helical" evidence="6">
    <location>
        <begin position="245"/>
        <end position="267"/>
    </location>
</feature>
<evidence type="ECO:0000256" key="5">
    <source>
        <dbReference type="ARBA" id="ARBA00023136"/>
    </source>
</evidence>
<comment type="caution">
    <text evidence="8">The sequence shown here is derived from an EMBL/GenBank/DDBJ whole genome shotgun (WGS) entry which is preliminary data.</text>
</comment>
<evidence type="ECO:0000313" key="9">
    <source>
        <dbReference type="Proteomes" id="UP000234503"/>
    </source>
</evidence>
<dbReference type="Gene3D" id="1.20.1250.20">
    <property type="entry name" value="MFS general substrate transporter like domains"/>
    <property type="match status" value="2"/>
</dbReference>
<dbReference type="EMBL" id="PJZH01000001">
    <property type="protein sequence ID" value="PLR40370.1"/>
    <property type="molecule type" value="Genomic_DNA"/>
</dbReference>
<dbReference type="GO" id="GO:0016020">
    <property type="term" value="C:membrane"/>
    <property type="evidence" value="ECO:0007669"/>
    <property type="project" value="UniProtKB-SubCell"/>
</dbReference>
<reference evidence="8 9" key="1">
    <citation type="submission" date="2017-12" db="EMBL/GenBank/DDBJ databases">
        <title>Characterization of six clinical isolates of Enterochimera gen. nov., a novel genus of the Yersiniaciae family and the three species Enterochimera arupensis sp. nov., Enterochimera coloradensis sp. nov, and Enterochimera californica sp. nov.</title>
        <authorList>
            <person name="Rossi A."/>
            <person name="Fisher M."/>
        </authorList>
    </citation>
    <scope>NUCLEOTIDE SEQUENCE [LARGE SCALE GENOMIC DNA]</scope>
    <source>
        <strain evidence="9">2016-Iso4</strain>
    </source>
</reference>
<dbReference type="InterPro" id="IPR020846">
    <property type="entry name" value="MFS_dom"/>
</dbReference>
<dbReference type="SUPFAM" id="SSF103473">
    <property type="entry name" value="MFS general substrate transporter"/>
    <property type="match status" value="1"/>
</dbReference>
<keyword evidence="9" id="KW-1185">Reference proteome</keyword>
<proteinExistence type="predicted"/>
<dbReference type="PROSITE" id="PS50850">
    <property type="entry name" value="MFS"/>
    <property type="match status" value="1"/>
</dbReference>
<feature type="transmembrane region" description="Helical" evidence="6">
    <location>
        <begin position="122"/>
        <end position="144"/>
    </location>
</feature>
<feature type="transmembrane region" description="Helical" evidence="6">
    <location>
        <begin position="183"/>
        <end position="206"/>
    </location>
</feature>
<feature type="transmembrane region" description="Helical" evidence="6">
    <location>
        <begin position="156"/>
        <end position="177"/>
    </location>
</feature>
<feature type="transmembrane region" description="Helical" evidence="6">
    <location>
        <begin position="97"/>
        <end position="116"/>
    </location>
</feature>
<keyword evidence="2" id="KW-0813">Transport</keyword>
<dbReference type="AlphaFoldDB" id="A0A2N5ECW7"/>
<dbReference type="Pfam" id="PF07690">
    <property type="entry name" value="MFS_1"/>
    <property type="match status" value="1"/>
</dbReference>
<feature type="transmembrane region" description="Helical" evidence="6">
    <location>
        <begin position="506"/>
        <end position="524"/>
    </location>
</feature>
<evidence type="ECO:0000256" key="1">
    <source>
        <dbReference type="ARBA" id="ARBA00004141"/>
    </source>
</evidence>
<evidence type="ECO:0000313" key="8">
    <source>
        <dbReference type="EMBL" id="PLR40370.1"/>
    </source>
</evidence>
<evidence type="ECO:0000256" key="4">
    <source>
        <dbReference type="ARBA" id="ARBA00022989"/>
    </source>
</evidence>
<feature type="transmembrane region" description="Helical" evidence="6">
    <location>
        <begin position="354"/>
        <end position="377"/>
    </location>
</feature>
<keyword evidence="3 6" id="KW-0812">Transmembrane</keyword>
<protein>
    <submittedName>
        <fullName evidence="8">EmrB/QacA family drug resistance transporter</fullName>
    </submittedName>
</protein>
<name>A0A2N5ECW7_9GAMM</name>
<dbReference type="InterPro" id="IPR011701">
    <property type="entry name" value="MFS"/>
</dbReference>
<evidence type="ECO:0000256" key="2">
    <source>
        <dbReference type="ARBA" id="ARBA00022448"/>
    </source>
</evidence>
<sequence length="537" mass="57192">MSVVSVPPVSAGSAPPAAPAAQPFTGRLVVGLVGVLIAALSSGLNDRVTDIALSDVRGALSIGSDEGSWLIGGYQAAEVAAMMLAPWLAMTFSMRRFAMAMVLGFGLLGAVIPFAPNLPLFIALRVIQGLFGGALPPLLMTVALRFLPPGFKLYGLGAYALSATFGPNMATSLAALWTDHVGWQFVYWQVIPPCLLAFAMISHGIPQDPLRLERFRQIDAFGMVTGCSGVAMLVLALQQGERQDWLASTQICALLFGAGVLLTVFLINEWYHPLPLFKLQMLKRRNLAHGLLTLAGLMVVYLSGSALPSNYLMSVNGFRASEMGPLSLTIGVPQLVMAPLVAAICNLRWVDSRWVLATGLAILAFACYCGSEINSAWVQDNFYWLQAMQAVAQPMAVIPILLSATSVVQPPEGPFASAMFNTVRGLGSVAGSALLETVISHREKFHSHVLLDHAGSVSYLLSQPYDGNRAPPAPLNPDGSAVSSEVLARFATLVKHQATILGLSDTYLMIMGVALGLIILAALLPQRTYPPQSLVNR</sequence>
<evidence type="ECO:0000256" key="3">
    <source>
        <dbReference type="ARBA" id="ARBA00022692"/>
    </source>
</evidence>
<organism evidence="8 9">
    <name type="scientific">Chimaeribacter coloradensis</name>
    <dbReference type="NCBI Taxonomy" id="2060068"/>
    <lineage>
        <taxon>Bacteria</taxon>
        <taxon>Pseudomonadati</taxon>
        <taxon>Pseudomonadota</taxon>
        <taxon>Gammaproteobacteria</taxon>
        <taxon>Enterobacterales</taxon>
        <taxon>Yersiniaceae</taxon>
        <taxon>Chimaeribacter</taxon>
    </lineage>
</organism>
<comment type="subcellular location">
    <subcellularLocation>
        <location evidence="1">Membrane</location>
        <topology evidence="1">Multi-pass membrane protein</topology>
    </subcellularLocation>
</comment>
<dbReference type="InterPro" id="IPR036259">
    <property type="entry name" value="MFS_trans_sf"/>
</dbReference>
<dbReference type="GO" id="GO:0022857">
    <property type="term" value="F:transmembrane transporter activity"/>
    <property type="evidence" value="ECO:0007669"/>
    <property type="project" value="InterPro"/>
</dbReference>
<dbReference type="OrthoDB" id="9812221at2"/>
<keyword evidence="4 6" id="KW-1133">Transmembrane helix</keyword>
<dbReference type="PANTHER" id="PTHR42718:SF9">
    <property type="entry name" value="MAJOR FACILITATOR SUPERFAMILY MULTIDRUG TRANSPORTER MFSC"/>
    <property type="match status" value="1"/>
</dbReference>
<gene>
    <name evidence="8" type="ORF">CYR32_01115</name>
</gene>
<dbReference type="Proteomes" id="UP000234503">
    <property type="component" value="Unassembled WGS sequence"/>
</dbReference>
<evidence type="ECO:0000256" key="6">
    <source>
        <dbReference type="SAM" id="Phobius"/>
    </source>
</evidence>
<feature type="transmembrane region" description="Helical" evidence="6">
    <location>
        <begin position="24"/>
        <end position="44"/>
    </location>
</feature>
<feature type="transmembrane region" description="Helical" evidence="6">
    <location>
        <begin position="287"/>
        <end position="306"/>
    </location>
</feature>
<keyword evidence="5 6" id="KW-0472">Membrane</keyword>
<dbReference type="RefSeq" id="WP_101821692.1">
    <property type="nucleotide sequence ID" value="NZ_PJZH01000001.1"/>
</dbReference>